<reference evidence="3 4" key="1">
    <citation type="submission" date="2020-08" db="EMBL/GenBank/DDBJ databases">
        <authorList>
            <person name="Kim C.M."/>
        </authorList>
    </citation>
    <scope>NUCLEOTIDE SEQUENCE [LARGE SCALE GENOMIC DNA]</scope>
    <source>
        <strain evidence="3 4">UL070</strain>
    </source>
</reference>
<evidence type="ECO:0000259" key="2">
    <source>
        <dbReference type="Pfam" id="PF11738"/>
    </source>
</evidence>
<dbReference type="Gene3D" id="3.30.565.40">
    <property type="entry name" value="Fervidobacterium nodosum Rt17-B1 like"/>
    <property type="match status" value="1"/>
</dbReference>
<dbReference type="Proteomes" id="UP000542720">
    <property type="component" value="Unassembled WGS sequence"/>
</dbReference>
<evidence type="ECO:0000313" key="4">
    <source>
        <dbReference type="Proteomes" id="UP000542720"/>
    </source>
</evidence>
<keyword evidence="1" id="KW-0732">Signal</keyword>
<dbReference type="Pfam" id="PF11738">
    <property type="entry name" value="DUF3298"/>
    <property type="match status" value="1"/>
</dbReference>
<evidence type="ECO:0000256" key="1">
    <source>
        <dbReference type="SAM" id="SignalP"/>
    </source>
</evidence>
<proteinExistence type="predicted"/>
<dbReference type="AlphaFoldDB" id="A0A7W4LLH6"/>
<keyword evidence="4" id="KW-1185">Reference proteome</keyword>
<dbReference type="Gene3D" id="3.90.640.20">
    <property type="entry name" value="Heat-shock cognate protein, ATPase"/>
    <property type="match status" value="1"/>
</dbReference>
<dbReference type="RefSeq" id="WP_183088881.1">
    <property type="nucleotide sequence ID" value="NZ_JACJUD010000003.1"/>
</dbReference>
<name>A0A7W4LLH6_9GAMM</name>
<evidence type="ECO:0000313" key="3">
    <source>
        <dbReference type="EMBL" id="MBB2495328.1"/>
    </source>
</evidence>
<dbReference type="InterPro" id="IPR037126">
    <property type="entry name" value="PdaC/RsiV-like_sf"/>
</dbReference>
<dbReference type="PROSITE" id="PS51257">
    <property type="entry name" value="PROKAR_LIPOPROTEIN"/>
    <property type="match status" value="1"/>
</dbReference>
<dbReference type="EMBL" id="JACJUD010000003">
    <property type="protein sequence ID" value="MBB2495328.1"/>
    <property type="molecule type" value="Genomic_DNA"/>
</dbReference>
<feature type="chain" id="PRO_5031281885" evidence="1">
    <location>
        <begin position="19"/>
        <end position="248"/>
    </location>
</feature>
<gene>
    <name evidence="3" type="ORF">H3H51_09890</name>
</gene>
<dbReference type="InterPro" id="IPR021729">
    <property type="entry name" value="DUF3298"/>
</dbReference>
<organism evidence="3 4">
    <name type="scientific">Aquipseudomonas ullengensis</name>
    <dbReference type="NCBI Taxonomy" id="2759166"/>
    <lineage>
        <taxon>Bacteria</taxon>
        <taxon>Pseudomonadati</taxon>
        <taxon>Pseudomonadota</taxon>
        <taxon>Gammaproteobacteria</taxon>
        <taxon>Pseudomonadales</taxon>
        <taxon>Pseudomonadaceae</taxon>
        <taxon>Aquipseudomonas</taxon>
    </lineage>
</organism>
<comment type="caution">
    <text evidence="3">The sequence shown here is derived from an EMBL/GenBank/DDBJ whole genome shotgun (WGS) entry which is preliminary data.</text>
</comment>
<protein>
    <submittedName>
        <fullName evidence="3">DUF3298 domain-containing protein</fullName>
    </submittedName>
</protein>
<sequence length="248" mass="27857">MRLYKLVCLATLALTISACQSLFKPAEQQPLTASRQAWEHRQPGCSGSDCPLVNIDLQRLDGLPALNALVEQRLLGLTRELPGDPTPSSLQRYEDDFLASAKPGWSSYLQAKIVAQHDRLVIIELSSYRFTGGDHGIPGRTYLNYDRQLDKVLSLQDMLLPGEEEAFWQAAQLAHQAWLVANGHDQDAEYVQTWPFERTPNIALNFGSVLLKYDIDRIAPYSTGHPELKIPYPRLNGILKPQYFPGRG</sequence>
<accession>A0A7W4LLH6</accession>
<feature type="signal peptide" evidence="1">
    <location>
        <begin position="1"/>
        <end position="18"/>
    </location>
</feature>
<feature type="domain" description="DUF3298" evidence="2">
    <location>
        <begin position="157"/>
        <end position="232"/>
    </location>
</feature>